<keyword evidence="3" id="KW-1185">Reference proteome</keyword>
<accession>A0ABW5N6U2</accession>
<dbReference type="PANTHER" id="PTHR39434">
    <property type="match status" value="1"/>
</dbReference>
<organism evidence="2 3">
    <name type="scientific">Aquimarina hainanensis</name>
    <dbReference type="NCBI Taxonomy" id="1578017"/>
    <lineage>
        <taxon>Bacteria</taxon>
        <taxon>Pseudomonadati</taxon>
        <taxon>Bacteroidota</taxon>
        <taxon>Flavobacteriia</taxon>
        <taxon>Flavobacteriales</taxon>
        <taxon>Flavobacteriaceae</taxon>
        <taxon>Aquimarina</taxon>
    </lineage>
</organism>
<evidence type="ECO:0000313" key="2">
    <source>
        <dbReference type="EMBL" id="MFD2591220.1"/>
    </source>
</evidence>
<dbReference type="RefSeq" id="WP_176029213.1">
    <property type="nucleotide sequence ID" value="NZ_JBHSJV010000001.1"/>
</dbReference>
<dbReference type="SUPFAM" id="SSF54593">
    <property type="entry name" value="Glyoxalase/Bleomycin resistance protein/Dihydroxybiphenyl dioxygenase"/>
    <property type="match status" value="1"/>
</dbReference>
<dbReference type="Proteomes" id="UP001597459">
    <property type="component" value="Unassembled WGS sequence"/>
</dbReference>
<dbReference type="PANTHER" id="PTHR39434:SF1">
    <property type="entry name" value="VOC DOMAIN-CONTAINING PROTEIN"/>
    <property type="match status" value="1"/>
</dbReference>
<feature type="domain" description="VOC" evidence="1">
    <location>
        <begin position="4"/>
        <end position="130"/>
    </location>
</feature>
<dbReference type="InterPro" id="IPR004360">
    <property type="entry name" value="Glyas_Fos-R_dOase_dom"/>
</dbReference>
<comment type="caution">
    <text evidence="2">The sequence shown here is derived from an EMBL/GenBank/DDBJ whole genome shotgun (WGS) entry which is preliminary data.</text>
</comment>
<proteinExistence type="predicted"/>
<dbReference type="InterPro" id="IPR029068">
    <property type="entry name" value="Glyas_Bleomycin-R_OHBP_Dase"/>
</dbReference>
<name>A0ABW5N6U2_9FLAO</name>
<dbReference type="EMBL" id="JBHULX010000017">
    <property type="protein sequence ID" value="MFD2591220.1"/>
    <property type="molecule type" value="Genomic_DNA"/>
</dbReference>
<gene>
    <name evidence="2" type="ORF">ACFSTE_10330</name>
</gene>
<dbReference type="InterPro" id="IPR037523">
    <property type="entry name" value="VOC_core"/>
</dbReference>
<dbReference type="Gene3D" id="3.10.180.10">
    <property type="entry name" value="2,3-Dihydroxybiphenyl 1,2-Dioxygenase, domain 1"/>
    <property type="match status" value="1"/>
</dbReference>
<reference evidence="3" key="1">
    <citation type="journal article" date="2019" name="Int. J. Syst. Evol. Microbiol.">
        <title>The Global Catalogue of Microorganisms (GCM) 10K type strain sequencing project: providing services to taxonomists for standard genome sequencing and annotation.</title>
        <authorList>
            <consortium name="The Broad Institute Genomics Platform"/>
            <consortium name="The Broad Institute Genome Sequencing Center for Infectious Disease"/>
            <person name="Wu L."/>
            <person name="Ma J."/>
        </authorList>
    </citation>
    <scope>NUCLEOTIDE SEQUENCE [LARGE SCALE GENOMIC DNA]</scope>
    <source>
        <strain evidence="3">KCTC 42423</strain>
    </source>
</reference>
<protein>
    <submittedName>
        <fullName evidence="2">VOC family protein</fullName>
    </submittedName>
</protein>
<dbReference type="Pfam" id="PF00903">
    <property type="entry name" value="Glyoxalase"/>
    <property type="match status" value="1"/>
</dbReference>
<sequence>MTSSIFHYAFTVKDIESTIVFYHTILGCSIGRSTASWVDFDFFGHQASAHLSDNIPPLDYCGSVDGVQVPIPHFGCIISRDEFTRIKQQLETHNIPFIIPPQIRYKGKKGEQLTMFLLDPSNNPIEFKSFTNQHEIFS</sequence>
<evidence type="ECO:0000313" key="3">
    <source>
        <dbReference type="Proteomes" id="UP001597459"/>
    </source>
</evidence>
<dbReference type="PROSITE" id="PS51819">
    <property type="entry name" value="VOC"/>
    <property type="match status" value="1"/>
</dbReference>
<evidence type="ECO:0000259" key="1">
    <source>
        <dbReference type="PROSITE" id="PS51819"/>
    </source>
</evidence>